<organism evidence="2 3">
    <name type="scientific">Pelotomaculum isophthalicicum JI</name>
    <dbReference type="NCBI Taxonomy" id="947010"/>
    <lineage>
        <taxon>Bacteria</taxon>
        <taxon>Bacillati</taxon>
        <taxon>Bacillota</taxon>
        <taxon>Clostridia</taxon>
        <taxon>Eubacteriales</taxon>
        <taxon>Desulfotomaculaceae</taxon>
        <taxon>Pelotomaculum</taxon>
    </lineage>
</organism>
<dbReference type="Gene3D" id="2.120.10.30">
    <property type="entry name" value="TolB, C-terminal domain"/>
    <property type="match status" value="2"/>
</dbReference>
<protein>
    <submittedName>
        <fullName evidence="2">Uncharacterized protein</fullName>
    </submittedName>
</protein>
<comment type="similarity">
    <text evidence="1">Belongs to the TolB family.</text>
</comment>
<evidence type="ECO:0000313" key="3">
    <source>
        <dbReference type="Proteomes" id="UP001154312"/>
    </source>
</evidence>
<dbReference type="AlphaFoldDB" id="A0A9X4H1U1"/>
<name>A0A9X4H1U1_9FIRM</name>
<proteinExistence type="inferred from homology"/>
<evidence type="ECO:0000256" key="1">
    <source>
        <dbReference type="ARBA" id="ARBA00009820"/>
    </source>
</evidence>
<dbReference type="Proteomes" id="UP001154312">
    <property type="component" value="Unassembled WGS sequence"/>
</dbReference>
<reference evidence="2" key="1">
    <citation type="submission" date="2022-02" db="EMBL/GenBank/DDBJ databases">
        <authorList>
            <person name="Leng L."/>
        </authorList>
    </citation>
    <scope>NUCLEOTIDE SEQUENCE</scope>
    <source>
        <strain evidence="2">JI</strain>
    </source>
</reference>
<accession>A0A9X4H1U1</accession>
<dbReference type="PANTHER" id="PTHR36842:SF1">
    <property type="entry name" value="PROTEIN TOLB"/>
    <property type="match status" value="1"/>
</dbReference>
<sequence length="449" mass="49166">MKITIKFMLLILLISFLLIFVGCNKSKVVPADSSQQDFSSSPQVNIDAFKDQGRVAFVWNGLLYVLDGGKGALAKLSDAGQARWPKWSPDGQWLAYIRYSDAQEKRGVLCVVKPDGSQSYEVDGLPLLVDTNGITWLPASDEFIVSPGGYVLPEEQDLYRKLYVVRPGETPRKIDAQAGCLSPDGKIIAYGDILPDSDNKQYPGMRSDALYVVPIEGGESVQLYAAKGDGMINGARWWPDAKGLLFRMAVQHSASIMADGMELYSMPLTGGEPRLLAKSLIYPEWLSWSPDGSTLLAVKGAGREIWRNKSLVACDVKTGESVDLPRRPNTVSLDPDWSPDGKHIAYVEAAEEEDLAEAGEVSAWQQTRTLWVADAGGKNARQVSEAGTGISRPLWSRDGAHIIYLKENSIWLIDINGGSPVKLVGPFPNAPDSQGYYGYVSWSNILALY</sequence>
<dbReference type="EMBL" id="JAKOAV010000013">
    <property type="protein sequence ID" value="MDF9408370.1"/>
    <property type="molecule type" value="Genomic_DNA"/>
</dbReference>
<comment type="caution">
    <text evidence="2">The sequence shown here is derived from an EMBL/GenBank/DDBJ whole genome shotgun (WGS) entry which is preliminary data.</text>
</comment>
<dbReference type="PANTHER" id="PTHR36842">
    <property type="entry name" value="PROTEIN TOLB HOMOLOG"/>
    <property type="match status" value="1"/>
</dbReference>
<keyword evidence="3" id="KW-1185">Reference proteome</keyword>
<dbReference type="InterPro" id="IPR011042">
    <property type="entry name" value="6-blade_b-propeller_TolB-like"/>
</dbReference>
<dbReference type="RefSeq" id="WP_277443692.1">
    <property type="nucleotide sequence ID" value="NZ_JAKOAV010000013.1"/>
</dbReference>
<evidence type="ECO:0000313" key="2">
    <source>
        <dbReference type="EMBL" id="MDF9408370.1"/>
    </source>
</evidence>
<dbReference type="SUPFAM" id="SSF82171">
    <property type="entry name" value="DPP6 N-terminal domain-like"/>
    <property type="match status" value="1"/>
</dbReference>
<gene>
    <name evidence="2" type="ORF">L7E55_08365</name>
</gene>
<dbReference type="Pfam" id="PF07676">
    <property type="entry name" value="PD40"/>
    <property type="match status" value="2"/>
</dbReference>
<dbReference type="PROSITE" id="PS51257">
    <property type="entry name" value="PROKAR_LIPOPROTEIN"/>
    <property type="match status" value="1"/>
</dbReference>
<dbReference type="InterPro" id="IPR011659">
    <property type="entry name" value="WD40"/>
</dbReference>